<organism evidence="2 3">
    <name type="scientific">Cellulosilyticum lentocellum (strain ATCC 49066 / DSM 5427 / NCIMB 11756 / RHM5)</name>
    <name type="common">Clostridium lentocellum</name>
    <dbReference type="NCBI Taxonomy" id="642492"/>
    <lineage>
        <taxon>Bacteria</taxon>
        <taxon>Bacillati</taxon>
        <taxon>Bacillota</taxon>
        <taxon>Clostridia</taxon>
        <taxon>Lachnospirales</taxon>
        <taxon>Cellulosilyticaceae</taxon>
        <taxon>Cellulosilyticum</taxon>
    </lineage>
</organism>
<dbReference type="PANTHER" id="PTHR30283">
    <property type="entry name" value="PEROXIDE STRESS RESPONSE PROTEIN YAAA"/>
    <property type="match status" value="1"/>
</dbReference>
<dbReference type="NCBIfam" id="NF002542">
    <property type="entry name" value="PRK02101.1-3"/>
    <property type="match status" value="1"/>
</dbReference>
<dbReference type="RefSeq" id="WP_013658078.1">
    <property type="nucleotide sequence ID" value="NC_015275.1"/>
</dbReference>
<evidence type="ECO:0000256" key="1">
    <source>
        <dbReference type="HAMAP-Rule" id="MF_00652"/>
    </source>
</evidence>
<gene>
    <name evidence="2" type="ordered locus">Clole_3105</name>
</gene>
<reference evidence="2 3" key="1">
    <citation type="journal article" date="2011" name="J. Bacteriol.">
        <title>Complete genome sequence of the cellulose-degrading bacterium Cellulosilyticum lentocellum.</title>
        <authorList>
            <consortium name="US DOE Joint Genome Institute"/>
            <person name="Miller D.A."/>
            <person name="Suen G."/>
            <person name="Bruce D."/>
            <person name="Copeland A."/>
            <person name="Cheng J.F."/>
            <person name="Detter C."/>
            <person name="Goodwin L.A."/>
            <person name="Han C.S."/>
            <person name="Hauser L.J."/>
            <person name="Land M.L."/>
            <person name="Lapidus A."/>
            <person name="Lucas S."/>
            <person name="Meincke L."/>
            <person name="Pitluck S."/>
            <person name="Tapia R."/>
            <person name="Teshima H."/>
            <person name="Woyke T."/>
            <person name="Fox B.G."/>
            <person name="Angert E.R."/>
            <person name="Currie C.R."/>
        </authorList>
    </citation>
    <scope>NUCLEOTIDE SEQUENCE [LARGE SCALE GENOMIC DNA]</scope>
    <source>
        <strain evidence="3">ATCC 49066 / DSM 5427 / NCIMB 11756 / RHM5</strain>
    </source>
</reference>
<evidence type="ECO:0000313" key="3">
    <source>
        <dbReference type="Proteomes" id="UP000008467"/>
    </source>
</evidence>
<dbReference type="HAMAP" id="MF_00652">
    <property type="entry name" value="UPF0246"/>
    <property type="match status" value="1"/>
</dbReference>
<dbReference type="EMBL" id="CP002582">
    <property type="protein sequence ID" value="ADZ84800.1"/>
    <property type="molecule type" value="Genomic_DNA"/>
</dbReference>
<proteinExistence type="inferred from homology"/>
<dbReference type="KEGG" id="cle:Clole_3105"/>
<dbReference type="STRING" id="642492.Clole_3105"/>
<sequence>MYIIISPAKTFKIPENTSYKPYVPLTFHEATRTLVKQLSQYTVEDLKQLMKMSEALAEVNEARYKAFFNPSQDSYEAIYAFYGEVYKALQVESLDHEAISFMQNHMGILSGLYGLIKPLDRIQAYRLEMGTILSVGEKKNLYEFWKDDLTKYVLAQLERQKEKGFLVNLASEEYSKVLDLKAISKQYPVIQMSFKEASGENYRVVGMYAKKARGQMLRFICENKIEEVEELKRFSESGYSWNKSLSTEKHLVFTRNK</sequence>
<comment type="similarity">
    <text evidence="1">Belongs to the UPF0246 family.</text>
</comment>
<evidence type="ECO:0000313" key="2">
    <source>
        <dbReference type="EMBL" id="ADZ84800.1"/>
    </source>
</evidence>
<name>F2JP61_CELLD</name>
<protein>
    <recommendedName>
        <fullName evidence="1">UPF0246 protein Clole_3105</fullName>
    </recommendedName>
</protein>
<dbReference type="Pfam" id="PF03883">
    <property type="entry name" value="H2O2_YaaD"/>
    <property type="match status" value="1"/>
</dbReference>
<dbReference type="Proteomes" id="UP000008467">
    <property type="component" value="Chromosome"/>
</dbReference>
<keyword evidence="3" id="KW-1185">Reference proteome</keyword>
<dbReference type="HOGENOM" id="CLU_061989_2_0_9"/>
<dbReference type="AlphaFoldDB" id="F2JP61"/>
<dbReference type="eggNOG" id="COG3022">
    <property type="taxonomic scope" value="Bacteria"/>
</dbReference>
<dbReference type="PANTHER" id="PTHR30283:SF4">
    <property type="entry name" value="PEROXIDE STRESS RESISTANCE PROTEIN YAAA"/>
    <property type="match status" value="1"/>
</dbReference>
<accession>F2JP61</accession>
<dbReference type="InterPro" id="IPR005583">
    <property type="entry name" value="YaaA"/>
</dbReference>
<dbReference type="GO" id="GO:0033194">
    <property type="term" value="P:response to hydroperoxide"/>
    <property type="evidence" value="ECO:0007669"/>
    <property type="project" value="TreeGrafter"/>
</dbReference>
<dbReference type="GO" id="GO:0005829">
    <property type="term" value="C:cytosol"/>
    <property type="evidence" value="ECO:0007669"/>
    <property type="project" value="TreeGrafter"/>
</dbReference>